<evidence type="ECO:0008006" key="3">
    <source>
        <dbReference type="Google" id="ProtNLM"/>
    </source>
</evidence>
<dbReference type="AlphaFoldDB" id="A0A246J8A5"/>
<dbReference type="Proteomes" id="UP000197468">
    <property type="component" value="Unassembled WGS sequence"/>
</dbReference>
<organism evidence="1 2">
    <name type="scientific">Roseateles aquatilis</name>
    <dbReference type="NCBI Taxonomy" id="431061"/>
    <lineage>
        <taxon>Bacteria</taxon>
        <taxon>Pseudomonadati</taxon>
        <taxon>Pseudomonadota</taxon>
        <taxon>Betaproteobacteria</taxon>
        <taxon>Burkholderiales</taxon>
        <taxon>Sphaerotilaceae</taxon>
        <taxon>Roseateles</taxon>
    </lineage>
</organism>
<keyword evidence="2" id="KW-1185">Reference proteome</keyword>
<accession>A0A246J8A5</accession>
<proteinExistence type="predicted"/>
<protein>
    <recommendedName>
        <fullName evidence="3">Rad50/SbcC-type AAA domain-containing protein</fullName>
    </recommendedName>
</protein>
<reference evidence="1 2" key="1">
    <citation type="journal article" date="2008" name="Int. J. Syst. Evol. Microbiol.">
        <title>Description of Roseateles aquatilis sp. nov. and Roseateles terrae sp. nov., in the class Betaproteobacteria, and emended description of the genus Roseateles.</title>
        <authorList>
            <person name="Gomila M."/>
            <person name="Bowien B."/>
            <person name="Falsen E."/>
            <person name="Moore E.R."/>
            <person name="Lalucat J."/>
        </authorList>
    </citation>
    <scope>NUCLEOTIDE SEQUENCE [LARGE SCALE GENOMIC DNA]</scope>
    <source>
        <strain evidence="1 2">CCUG 48205</strain>
    </source>
</reference>
<dbReference type="EMBL" id="NIOF01000006">
    <property type="protein sequence ID" value="OWQ88864.1"/>
    <property type="molecule type" value="Genomic_DNA"/>
</dbReference>
<name>A0A246J8A5_9BURK</name>
<gene>
    <name evidence="1" type="ORF">CDN99_15435</name>
</gene>
<evidence type="ECO:0000313" key="1">
    <source>
        <dbReference type="EMBL" id="OWQ88864.1"/>
    </source>
</evidence>
<evidence type="ECO:0000313" key="2">
    <source>
        <dbReference type="Proteomes" id="UP000197468"/>
    </source>
</evidence>
<sequence>MRGQGYVPHSIVLTGFKGIRSGLGRETLDLDLDAITGDAALVAIGGTNGRGKTTLMDNLHPLC</sequence>
<comment type="caution">
    <text evidence="1">The sequence shown here is derived from an EMBL/GenBank/DDBJ whole genome shotgun (WGS) entry which is preliminary data.</text>
</comment>